<organism evidence="1 2">
    <name type="scientific">Elysia crispata</name>
    <name type="common">lettuce slug</name>
    <dbReference type="NCBI Taxonomy" id="231223"/>
    <lineage>
        <taxon>Eukaryota</taxon>
        <taxon>Metazoa</taxon>
        <taxon>Spiralia</taxon>
        <taxon>Lophotrochozoa</taxon>
        <taxon>Mollusca</taxon>
        <taxon>Gastropoda</taxon>
        <taxon>Heterobranchia</taxon>
        <taxon>Euthyneura</taxon>
        <taxon>Panpulmonata</taxon>
        <taxon>Sacoglossa</taxon>
        <taxon>Placobranchoidea</taxon>
        <taxon>Plakobranchidae</taxon>
        <taxon>Elysia</taxon>
    </lineage>
</organism>
<proteinExistence type="predicted"/>
<sequence>MVWYNLLSQAQQGWCYLQPGCDERRSLVKTDGDSTWRQRDPPPPGTLAACKEMGQFDTNGMIFQKQNFILKISTIPHDLPNSIRDSRLLYRPVYTCTRVAHFVSLSSRQS</sequence>
<comment type="caution">
    <text evidence="1">The sequence shown here is derived from an EMBL/GenBank/DDBJ whole genome shotgun (WGS) entry which is preliminary data.</text>
</comment>
<accession>A0AAE1DGB2</accession>
<gene>
    <name evidence="1" type="ORF">RRG08_027070</name>
</gene>
<protein>
    <submittedName>
        <fullName evidence="1">Uncharacterized protein</fullName>
    </submittedName>
</protein>
<keyword evidence="2" id="KW-1185">Reference proteome</keyword>
<dbReference type="EMBL" id="JAWDGP010003917">
    <property type="protein sequence ID" value="KAK3769501.1"/>
    <property type="molecule type" value="Genomic_DNA"/>
</dbReference>
<reference evidence="1" key="1">
    <citation type="journal article" date="2023" name="G3 (Bethesda)">
        <title>A reference genome for the long-term kleptoplast-retaining sea slug Elysia crispata morphotype clarki.</title>
        <authorList>
            <person name="Eastman K.E."/>
            <person name="Pendleton A.L."/>
            <person name="Shaikh M.A."/>
            <person name="Suttiyut T."/>
            <person name="Ogas R."/>
            <person name="Tomko P."/>
            <person name="Gavelis G."/>
            <person name="Widhalm J.R."/>
            <person name="Wisecaver J.H."/>
        </authorList>
    </citation>
    <scope>NUCLEOTIDE SEQUENCE</scope>
    <source>
        <strain evidence="1">ECLA1</strain>
    </source>
</reference>
<dbReference type="Proteomes" id="UP001283361">
    <property type="component" value="Unassembled WGS sequence"/>
</dbReference>
<evidence type="ECO:0000313" key="1">
    <source>
        <dbReference type="EMBL" id="KAK3769501.1"/>
    </source>
</evidence>
<evidence type="ECO:0000313" key="2">
    <source>
        <dbReference type="Proteomes" id="UP001283361"/>
    </source>
</evidence>
<name>A0AAE1DGB2_9GAST</name>
<dbReference type="AlphaFoldDB" id="A0AAE1DGB2"/>